<name>A0AAV0YY44_VICFA</name>
<evidence type="ECO:0000313" key="8">
    <source>
        <dbReference type="EMBL" id="CAI8589983.1"/>
    </source>
</evidence>
<comment type="similarity">
    <text evidence="6">Belongs to the AP2/ERF transcription factor family. ERF subfamily.</text>
</comment>
<evidence type="ECO:0000259" key="7">
    <source>
        <dbReference type="PROSITE" id="PS51032"/>
    </source>
</evidence>
<dbReference type="SUPFAM" id="SSF54171">
    <property type="entry name" value="DNA-binding domain"/>
    <property type="match status" value="1"/>
</dbReference>
<dbReference type="InterPro" id="IPR044808">
    <property type="entry name" value="ERF_plant"/>
</dbReference>
<keyword evidence="9" id="KW-1185">Reference proteome</keyword>
<dbReference type="EMBL" id="OX451736">
    <property type="protein sequence ID" value="CAI8589983.1"/>
    <property type="molecule type" value="Genomic_DNA"/>
</dbReference>
<protein>
    <recommendedName>
        <fullName evidence="7">AP2/ERF domain-containing protein</fullName>
    </recommendedName>
</protein>
<evidence type="ECO:0000256" key="2">
    <source>
        <dbReference type="ARBA" id="ARBA00023015"/>
    </source>
</evidence>
<dbReference type="InterPro" id="IPR016177">
    <property type="entry name" value="DNA-bd_dom_sf"/>
</dbReference>
<dbReference type="InterPro" id="IPR036955">
    <property type="entry name" value="AP2/ERF_dom_sf"/>
</dbReference>
<evidence type="ECO:0000313" key="9">
    <source>
        <dbReference type="Proteomes" id="UP001157006"/>
    </source>
</evidence>
<keyword evidence="2" id="KW-0805">Transcription regulation</keyword>
<dbReference type="GO" id="GO:0009873">
    <property type="term" value="P:ethylene-activated signaling pathway"/>
    <property type="evidence" value="ECO:0007669"/>
    <property type="project" value="InterPro"/>
</dbReference>
<dbReference type="PRINTS" id="PR00367">
    <property type="entry name" value="ETHRSPELEMNT"/>
</dbReference>
<dbReference type="InterPro" id="IPR001471">
    <property type="entry name" value="AP2/ERF_dom"/>
</dbReference>
<keyword evidence="3" id="KW-0238">DNA-binding</keyword>
<dbReference type="SMART" id="SM00380">
    <property type="entry name" value="AP2"/>
    <property type="match status" value="1"/>
</dbReference>
<feature type="domain" description="AP2/ERF" evidence="7">
    <location>
        <begin position="12"/>
        <end position="70"/>
    </location>
</feature>
<evidence type="ECO:0000256" key="3">
    <source>
        <dbReference type="ARBA" id="ARBA00023125"/>
    </source>
</evidence>
<keyword evidence="4" id="KW-0804">Transcription</keyword>
<dbReference type="CDD" id="cd00018">
    <property type="entry name" value="AP2"/>
    <property type="match status" value="1"/>
</dbReference>
<dbReference type="GO" id="GO:0005634">
    <property type="term" value="C:nucleus"/>
    <property type="evidence" value="ECO:0007669"/>
    <property type="project" value="UniProtKB-SubCell"/>
</dbReference>
<accession>A0AAV0YY44</accession>
<proteinExistence type="inferred from homology"/>
<reference evidence="8 9" key="1">
    <citation type="submission" date="2023-01" db="EMBL/GenBank/DDBJ databases">
        <authorList>
            <person name="Kreplak J."/>
        </authorList>
    </citation>
    <scope>NUCLEOTIDE SEQUENCE [LARGE SCALE GENOMIC DNA]</scope>
</reference>
<dbReference type="GO" id="GO:0003677">
    <property type="term" value="F:DNA binding"/>
    <property type="evidence" value="ECO:0007669"/>
    <property type="project" value="UniProtKB-KW"/>
</dbReference>
<dbReference type="PANTHER" id="PTHR31190:SF395">
    <property type="entry name" value="ETHYLENE RESPONSE FACTOR"/>
    <property type="match status" value="1"/>
</dbReference>
<evidence type="ECO:0000256" key="1">
    <source>
        <dbReference type="ARBA" id="ARBA00004123"/>
    </source>
</evidence>
<organism evidence="8 9">
    <name type="scientific">Vicia faba</name>
    <name type="common">Broad bean</name>
    <name type="synonym">Faba vulgaris</name>
    <dbReference type="NCBI Taxonomy" id="3906"/>
    <lineage>
        <taxon>Eukaryota</taxon>
        <taxon>Viridiplantae</taxon>
        <taxon>Streptophyta</taxon>
        <taxon>Embryophyta</taxon>
        <taxon>Tracheophyta</taxon>
        <taxon>Spermatophyta</taxon>
        <taxon>Magnoliopsida</taxon>
        <taxon>eudicotyledons</taxon>
        <taxon>Gunneridae</taxon>
        <taxon>Pentapetalae</taxon>
        <taxon>rosids</taxon>
        <taxon>fabids</taxon>
        <taxon>Fabales</taxon>
        <taxon>Fabaceae</taxon>
        <taxon>Papilionoideae</taxon>
        <taxon>50 kb inversion clade</taxon>
        <taxon>NPAAA clade</taxon>
        <taxon>Hologalegina</taxon>
        <taxon>IRL clade</taxon>
        <taxon>Fabeae</taxon>
        <taxon>Vicia</taxon>
    </lineage>
</organism>
<comment type="subcellular location">
    <subcellularLocation>
        <location evidence="1">Nucleus</location>
    </subcellularLocation>
</comment>
<dbReference type="PROSITE" id="PS51032">
    <property type="entry name" value="AP2_ERF"/>
    <property type="match status" value="1"/>
</dbReference>
<dbReference type="PANTHER" id="PTHR31190">
    <property type="entry name" value="DNA-BINDING DOMAIN"/>
    <property type="match status" value="1"/>
</dbReference>
<dbReference type="Pfam" id="PF00847">
    <property type="entry name" value="AP2"/>
    <property type="match status" value="1"/>
</dbReference>
<evidence type="ECO:0000256" key="4">
    <source>
        <dbReference type="ARBA" id="ARBA00023163"/>
    </source>
</evidence>
<dbReference type="AlphaFoldDB" id="A0AAV0YY44"/>
<keyword evidence="5" id="KW-0539">Nucleus</keyword>
<evidence type="ECO:0000256" key="5">
    <source>
        <dbReference type="ARBA" id="ARBA00023242"/>
    </source>
</evidence>
<dbReference type="Proteomes" id="UP001157006">
    <property type="component" value="Chromosome 1L"/>
</dbReference>
<sequence>MEEGNKGGEEVKYRGVRRRPWGKYGAEIRDPTKPTGRQWLGTFDTAEEAARAYDRAAIRLKGALAILNFPDEYHLHLSSLSRLSSSSSSSNVAFGSSSSRQQNEIIEFEYLDNKVLEDLLESSKKENDG</sequence>
<dbReference type="FunFam" id="3.30.730.10:FF:000001">
    <property type="entry name" value="Ethylene-responsive transcription factor 2"/>
    <property type="match status" value="1"/>
</dbReference>
<evidence type="ECO:0000256" key="6">
    <source>
        <dbReference type="ARBA" id="ARBA00024343"/>
    </source>
</evidence>
<gene>
    <name evidence="8" type="ORF">VFH_I419840</name>
</gene>
<dbReference type="Gene3D" id="3.30.730.10">
    <property type="entry name" value="AP2/ERF domain"/>
    <property type="match status" value="1"/>
</dbReference>
<dbReference type="GO" id="GO:0003700">
    <property type="term" value="F:DNA-binding transcription factor activity"/>
    <property type="evidence" value="ECO:0007669"/>
    <property type="project" value="InterPro"/>
</dbReference>